<keyword evidence="1" id="KW-1133">Transmembrane helix</keyword>
<protein>
    <submittedName>
        <fullName evidence="2">Uncharacterized protein</fullName>
    </submittedName>
</protein>
<evidence type="ECO:0000313" key="2">
    <source>
        <dbReference type="EMBL" id="PKK76045.1"/>
    </source>
</evidence>
<comment type="caution">
    <text evidence="2">The sequence shown here is derived from an EMBL/GenBank/DDBJ whole genome shotgun (WGS) entry which is preliminary data.</text>
</comment>
<keyword evidence="1" id="KW-0472">Membrane</keyword>
<reference evidence="2 3" key="1">
    <citation type="submission" date="2016-04" db="EMBL/GenBank/DDBJ databases">
        <title>Genome analyses suggest a sexual origin of heterokaryosis in a supposedly ancient asexual fungus.</title>
        <authorList>
            <person name="Ropars J."/>
            <person name="Sedzielewska K."/>
            <person name="Noel J."/>
            <person name="Charron P."/>
            <person name="Farinelli L."/>
            <person name="Marton T."/>
            <person name="Kruger M."/>
            <person name="Pelin A."/>
            <person name="Brachmann A."/>
            <person name="Corradi N."/>
        </authorList>
    </citation>
    <scope>NUCLEOTIDE SEQUENCE [LARGE SCALE GENOMIC DNA]</scope>
    <source>
        <strain evidence="2 3">C2</strain>
    </source>
</reference>
<name>A0A2N1NQ70_9GLOM</name>
<sequence length="102" mass="13036">MTFVTCNHVTTSRSSRHHCSSRNSQWKQRYFHYLILFYNKDNDFYNFYFIILYLSNFYFDHLFYQFLFFHFLFYFINFVLLNFPKKSNYYLVIPLFRSFRHF</sequence>
<dbReference type="Proteomes" id="UP000233469">
    <property type="component" value="Unassembled WGS sequence"/>
</dbReference>
<gene>
    <name evidence="2" type="ORF">RhiirC2_197264</name>
</gene>
<accession>A0A2N1NQ70</accession>
<keyword evidence="1" id="KW-0812">Transmembrane</keyword>
<evidence type="ECO:0000256" key="1">
    <source>
        <dbReference type="SAM" id="Phobius"/>
    </source>
</evidence>
<dbReference type="AlphaFoldDB" id="A0A2N1NQ70"/>
<evidence type="ECO:0000313" key="3">
    <source>
        <dbReference type="Proteomes" id="UP000233469"/>
    </source>
</evidence>
<proteinExistence type="predicted"/>
<dbReference type="EMBL" id="LLXL01000207">
    <property type="protein sequence ID" value="PKK76045.1"/>
    <property type="molecule type" value="Genomic_DNA"/>
</dbReference>
<reference evidence="2 3" key="2">
    <citation type="submission" date="2017-10" db="EMBL/GenBank/DDBJ databases">
        <title>Extensive intraspecific genome diversity in a model arbuscular mycorrhizal fungus.</title>
        <authorList>
            <person name="Chen E.C.H."/>
            <person name="Morin E."/>
            <person name="Baudet D."/>
            <person name="Noel J."/>
            <person name="Ndikumana S."/>
            <person name="Charron P."/>
            <person name="St-Onge C."/>
            <person name="Giorgi J."/>
            <person name="Grigoriev I.V."/>
            <person name="Roux C."/>
            <person name="Martin F.M."/>
            <person name="Corradi N."/>
        </authorList>
    </citation>
    <scope>NUCLEOTIDE SEQUENCE [LARGE SCALE GENOMIC DNA]</scope>
    <source>
        <strain evidence="2 3">C2</strain>
    </source>
</reference>
<feature type="transmembrane region" description="Helical" evidence="1">
    <location>
        <begin position="62"/>
        <end position="83"/>
    </location>
</feature>
<organism evidence="2 3">
    <name type="scientific">Rhizophagus irregularis</name>
    <dbReference type="NCBI Taxonomy" id="588596"/>
    <lineage>
        <taxon>Eukaryota</taxon>
        <taxon>Fungi</taxon>
        <taxon>Fungi incertae sedis</taxon>
        <taxon>Mucoromycota</taxon>
        <taxon>Glomeromycotina</taxon>
        <taxon>Glomeromycetes</taxon>
        <taxon>Glomerales</taxon>
        <taxon>Glomeraceae</taxon>
        <taxon>Rhizophagus</taxon>
    </lineage>
</organism>